<evidence type="ECO:0000313" key="2">
    <source>
        <dbReference type="Proteomes" id="UP000243502"/>
    </source>
</evidence>
<dbReference type="RefSeq" id="WP_042314604.1">
    <property type="nucleotide sequence ID" value="NZ_CP026114.1"/>
</dbReference>
<reference evidence="1 2" key="1">
    <citation type="submission" date="2018-01" db="EMBL/GenBank/DDBJ databases">
        <title>Species boundaries and ecological features among Paraburkholderia terrae DSMZ17804T, P. hospita DSMZ17164T and P. caribensis DSMZ13236T.</title>
        <authorList>
            <person name="Pratama A.A."/>
        </authorList>
    </citation>
    <scope>NUCLEOTIDE SEQUENCE [LARGE SCALE GENOMIC DNA]</scope>
    <source>
        <strain evidence="1 2">DSM 17804</strain>
    </source>
</reference>
<accession>A0A2I8F404</accession>
<protein>
    <submittedName>
        <fullName evidence="1">Uncharacterized protein</fullName>
    </submittedName>
</protein>
<dbReference type="KEGG" id="pter:C2L65_42960"/>
<dbReference type="AlphaFoldDB" id="A0A2I8F404"/>
<dbReference type="Proteomes" id="UP000243502">
    <property type="component" value="Chromosome 4"/>
</dbReference>
<organism evidence="1 2">
    <name type="scientific">Paraburkholderia terrae</name>
    <dbReference type="NCBI Taxonomy" id="311230"/>
    <lineage>
        <taxon>Bacteria</taxon>
        <taxon>Pseudomonadati</taxon>
        <taxon>Pseudomonadota</taxon>
        <taxon>Betaproteobacteria</taxon>
        <taxon>Burkholderiales</taxon>
        <taxon>Burkholderiaceae</taxon>
        <taxon>Paraburkholderia</taxon>
    </lineage>
</organism>
<gene>
    <name evidence="1" type="ORF">C2L65_42960</name>
</gene>
<evidence type="ECO:0000313" key="1">
    <source>
        <dbReference type="EMBL" id="AUT66448.1"/>
    </source>
</evidence>
<name>A0A2I8F404_9BURK</name>
<proteinExistence type="predicted"/>
<sequence length="131" mass="14418">MQPLFSVYFHGASGDKILKIIESGVLQPDIDGKIFLGRHSWESCFMHGGDRQRKAAFVIKVKMGVTDDATMIFSETPGVRDTVQIQTNRPIAVAIIEMYVRRLQPGVPAVVDRIAGVTAIKQYLNAAGQCL</sequence>
<dbReference type="EMBL" id="CP026114">
    <property type="protein sequence ID" value="AUT66448.1"/>
    <property type="molecule type" value="Genomic_DNA"/>
</dbReference>